<dbReference type="PROSITE" id="PS51163">
    <property type="entry name" value="YRDC"/>
    <property type="match status" value="1"/>
</dbReference>
<dbReference type="GO" id="GO:0000049">
    <property type="term" value="F:tRNA binding"/>
    <property type="evidence" value="ECO:0007669"/>
    <property type="project" value="TreeGrafter"/>
</dbReference>
<evidence type="ECO:0000256" key="3">
    <source>
        <dbReference type="ARBA" id="ARBA00022679"/>
    </source>
</evidence>
<sequence>MSSTSQIQQAARIILDGGIISYPTESVFGLGCDPLNEKAVHRILKLKNRSVNKGLIIVAGDLKQLSPYIEISENEKQKILNEKPVTTWLVNKSSLTPNWVSGKHKKVAVRISKYPLIINLCQLINQPLISTSANPAEAEPATTSQQSEDYFFNNIDLYIDDQSERTGQPSQIKDITTDTIIR</sequence>
<dbReference type="HAMAP" id="MF_01852">
    <property type="entry name" value="TsaC"/>
    <property type="match status" value="1"/>
</dbReference>
<dbReference type="InterPro" id="IPR017945">
    <property type="entry name" value="DHBP_synth_RibB-like_a/b_dom"/>
</dbReference>
<comment type="caution">
    <text evidence="11">The sequence shown here is derived from an EMBL/GenBank/DDBJ whole genome shotgun (WGS) entry which is preliminary data.</text>
</comment>
<evidence type="ECO:0000256" key="7">
    <source>
        <dbReference type="ARBA" id="ARBA00022840"/>
    </source>
</evidence>
<evidence type="ECO:0000256" key="9">
    <source>
        <dbReference type="HAMAP-Rule" id="MF_01852"/>
    </source>
</evidence>
<comment type="catalytic activity">
    <reaction evidence="8 9">
        <text>L-threonine + hydrogencarbonate + ATP = L-threonylcarbamoyladenylate + diphosphate + H2O</text>
        <dbReference type="Rhea" id="RHEA:36407"/>
        <dbReference type="ChEBI" id="CHEBI:15377"/>
        <dbReference type="ChEBI" id="CHEBI:17544"/>
        <dbReference type="ChEBI" id="CHEBI:30616"/>
        <dbReference type="ChEBI" id="CHEBI:33019"/>
        <dbReference type="ChEBI" id="CHEBI:57926"/>
        <dbReference type="ChEBI" id="CHEBI:73682"/>
        <dbReference type="EC" id="2.7.7.87"/>
    </reaction>
</comment>
<evidence type="ECO:0000256" key="5">
    <source>
        <dbReference type="ARBA" id="ARBA00022695"/>
    </source>
</evidence>
<dbReference type="InterPro" id="IPR050156">
    <property type="entry name" value="TC-AMP_synthase_SUA5"/>
</dbReference>
<dbReference type="Proteomes" id="UP000254266">
    <property type="component" value="Unassembled WGS sequence"/>
</dbReference>
<evidence type="ECO:0000313" key="12">
    <source>
        <dbReference type="Proteomes" id="UP000254266"/>
    </source>
</evidence>
<dbReference type="GO" id="GO:0061710">
    <property type="term" value="F:L-threonylcarbamoyladenylate synthase"/>
    <property type="evidence" value="ECO:0007669"/>
    <property type="project" value="UniProtKB-EC"/>
</dbReference>
<keyword evidence="12" id="KW-1185">Reference proteome</keyword>
<dbReference type="GO" id="GO:0005737">
    <property type="term" value="C:cytoplasm"/>
    <property type="evidence" value="ECO:0007669"/>
    <property type="project" value="UniProtKB-SubCell"/>
</dbReference>
<gene>
    <name evidence="9" type="primary">tsaC</name>
    <name evidence="11" type="ORF">DIZ80_11220</name>
</gene>
<comment type="subcellular location">
    <subcellularLocation>
        <location evidence="1 9">Cytoplasm</location>
    </subcellularLocation>
</comment>
<keyword evidence="3 9" id="KW-0808">Transferase</keyword>
<dbReference type="EMBL" id="QFXC01000011">
    <property type="protein sequence ID" value="RDH82835.1"/>
    <property type="molecule type" value="Genomic_DNA"/>
</dbReference>
<dbReference type="SUPFAM" id="SSF55821">
    <property type="entry name" value="YrdC/RibB"/>
    <property type="match status" value="1"/>
</dbReference>
<name>A0A370DD52_9GAMM</name>
<dbReference type="NCBIfam" id="TIGR00057">
    <property type="entry name" value="L-threonylcarbamoyladenylate synthase"/>
    <property type="match status" value="1"/>
</dbReference>
<dbReference type="EC" id="2.7.7.87" evidence="9"/>
<evidence type="ECO:0000259" key="10">
    <source>
        <dbReference type="PROSITE" id="PS51163"/>
    </source>
</evidence>
<dbReference type="PANTHER" id="PTHR17490">
    <property type="entry name" value="SUA5"/>
    <property type="match status" value="1"/>
</dbReference>
<dbReference type="Pfam" id="PF01300">
    <property type="entry name" value="Sua5_yciO_yrdC"/>
    <property type="match status" value="1"/>
</dbReference>
<keyword evidence="5 9" id="KW-0548">Nucleotidyltransferase</keyword>
<keyword evidence="4 9" id="KW-0819">tRNA processing</keyword>
<dbReference type="InterPro" id="IPR023535">
    <property type="entry name" value="TC-AMP_synthase"/>
</dbReference>
<organism evidence="11 12">
    <name type="scientific">endosymbiont of Galathealinum brachiosum</name>
    <dbReference type="NCBI Taxonomy" id="2200906"/>
    <lineage>
        <taxon>Bacteria</taxon>
        <taxon>Pseudomonadati</taxon>
        <taxon>Pseudomonadota</taxon>
        <taxon>Gammaproteobacteria</taxon>
        <taxon>sulfur-oxidizing symbionts</taxon>
    </lineage>
</organism>
<comment type="similarity">
    <text evidence="9">Belongs to the SUA5 family. TsaC subfamily.</text>
</comment>
<evidence type="ECO:0000256" key="8">
    <source>
        <dbReference type="ARBA" id="ARBA00048366"/>
    </source>
</evidence>
<dbReference type="Gene3D" id="3.90.870.10">
    <property type="entry name" value="DHBP synthase"/>
    <property type="match status" value="1"/>
</dbReference>
<evidence type="ECO:0000313" key="11">
    <source>
        <dbReference type="EMBL" id="RDH82835.1"/>
    </source>
</evidence>
<protein>
    <recommendedName>
        <fullName evidence="9">Threonylcarbamoyl-AMP synthase</fullName>
        <shortName evidence="9">TC-AMP synthase</shortName>
        <ecNumber evidence="9">2.7.7.87</ecNumber>
    </recommendedName>
    <alternativeName>
        <fullName evidence="9">L-threonylcarbamoyladenylate synthase</fullName>
    </alternativeName>
    <alternativeName>
        <fullName evidence="9">t(6)A37 threonylcarbamoyladenosine biosynthesis protein TsaC</fullName>
    </alternativeName>
    <alternativeName>
        <fullName evidence="9">tRNA threonylcarbamoyladenosine biosynthesis protein TsaC</fullName>
    </alternativeName>
</protein>
<feature type="domain" description="YrdC-like" evidence="10">
    <location>
        <begin position="4"/>
        <end position="182"/>
    </location>
</feature>
<dbReference type="GO" id="GO:0003725">
    <property type="term" value="F:double-stranded RNA binding"/>
    <property type="evidence" value="ECO:0007669"/>
    <property type="project" value="InterPro"/>
</dbReference>
<dbReference type="GO" id="GO:0002949">
    <property type="term" value="P:tRNA threonylcarbamoyladenosine modification"/>
    <property type="evidence" value="ECO:0007669"/>
    <property type="project" value="UniProtKB-UniRule"/>
</dbReference>
<dbReference type="GO" id="GO:0005524">
    <property type="term" value="F:ATP binding"/>
    <property type="evidence" value="ECO:0007669"/>
    <property type="project" value="UniProtKB-UniRule"/>
</dbReference>
<reference evidence="11 12" key="1">
    <citation type="journal article" date="2018" name="ISME J.">
        <title>Endosymbiont genomes yield clues of tubeworm success.</title>
        <authorList>
            <person name="Li Y."/>
            <person name="Liles M.R."/>
            <person name="Halanych K.M."/>
        </authorList>
    </citation>
    <scope>NUCLEOTIDE SEQUENCE [LARGE SCALE GENOMIC DNA]</scope>
    <source>
        <strain evidence="11">A1464</strain>
    </source>
</reference>
<evidence type="ECO:0000256" key="4">
    <source>
        <dbReference type="ARBA" id="ARBA00022694"/>
    </source>
</evidence>
<keyword evidence="7 9" id="KW-0067">ATP-binding</keyword>
<dbReference type="AlphaFoldDB" id="A0A370DD52"/>
<evidence type="ECO:0000256" key="2">
    <source>
        <dbReference type="ARBA" id="ARBA00022490"/>
    </source>
</evidence>
<evidence type="ECO:0000256" key="1">
    <source>
        <dbReference type="ARBA" id="ARBA00004496"/>
    </source>
</evidence>
<dbReference type="GO" id="GO:0006450">
    <property type="term" value="P:regulation of translational fidelity"/>
    <property type="evidence" value="ECO:0007669"/>
    <property type="project" value="TreeGrafter"/>
</dbReference>
<keyword evidence="6 9" id="KW-0547">Nucleotide-binding</keyword>
<comment type="function">
    <text evidence="9">Required for the formation of a threonylcarbamoyl group on adenosine at position 37 (t(6)A37) in tRNAs that read codons beginning with adenine. Catalyzes the conversion of L-threonine, HCO(3)(-)/CO(2) and ATP to give threonylcarbamoyl-AMP (TC-AMP) as the acyladenylate intermediate, with the release of diphosphate.</text>
</comment>
<dbReference type="PANTHER" id="PTHR17490:SF18">
    <property type="entry name" value="THREONYLCARBAMOYL-AMP SYNTHASE"/>
    <property type="match status" value="1"/>
</dbReference>
<accession>A0A370DD52</accession>
<keyword evidence="2 9" id="KW-0963">Cytoplasm</keyword>
<proteinExistence type="inferred from homology"/>
<dbReference type="InterPro" id="IPR006070">
    <property type="entry name" value="Sua5-like_dom"/>
</dbReference>
<evidence type="ECO:0000256" key="6">
    <source>
        <dbReference type="ARBA" id="ARBA00022741"/>
    </source>
</evidence>